<dbReference type="PROSITE" id="PS51257">
    <property type="entry name" value="PROKAR_LIPOPROTEIN"/>
    <property type="match status" value="1"/>
</dbReference>
<dbReference type="GO" id="GO:0016787">
    <property type="term" value="F:hydrolase activity"/>
    <property type="evidence" value="ECO:0007669"/>
    <property type="project" value="InterPro"/>
</dbReference>
<evidence type="ECO:0000256" key="1">
    <source>
        <dbReference type="SAM" id="SignalP"/>
    </source>
</evidence>
<protein>
    <submittedName>
        <fullName evidence="3">DUF1080 domain-containing protein</fullName>
    </submittedName>
</protein>
<feature type="signal peptide" evidence="1">
    <location>
        <begin position="1"/>
        <end position="21"/>
    </location>
</feature>
<dbReference type="Proteomes" id="UP000593765">
    <property type="component" value="Chromosome"/>
</dbReference>
<evidence type="ECO:0000313" key="4">
    <source>
        <dbReference type="Proteomes" id="UP000593765"/>
    </source>
</evidence>
<sequence length="257" mass="26961">MPIAKTASRAGFALLLSLGFAAGCSTKDGSADCCHDCCAAPTTAPATKPAAGAATKPSAAAPATQKTEAAAAWKDLFDGKTLTHWKVADYAGKGDPAVEDGLIILPSGEGLTGVTWKGEALPKTNYEIEVVAKRIDGVDFFCGITFPVNDTFATLVTGGWGGAVVGISSLDDEDAAHNETTVYEKFEKGKFYTFKVRVEPENITAWIDAKEVVNVSIKDKKVSIRGDIDQSTPLGLASWQTTSGIKSVKVRKLEAGK</sequence>
<dbReference type="InterPro" id="IPR010496">
    <property type="entry name" value="AL/BT2_dom"/>
</dbReference>
<dbReference type="KEGG" id="hbs:IPV69_08775"/>
<dbReference type="Pfam" id="PF06439">
    <property type="entry name" value="3keto-disac_hyd"/>
    <property type="match status" value="1"/>
</dbReference>
<feature type="chain" id="PRO_5034057656" evidence="1">
    <location>
        <begin position="22"/>
        <end position="257"/>
    </location>
</feature>
<name>A0A7M2X328_9BACT</name>
<keyword evidence="1" id="KW-0732">Signal</keyword>
<dbReference type="AlphaFoldDB" id="A0A7M2X328"/>
<organism evidence="3 4">
    <name type="scientific">Humisphaera borealis</name>
    <dbReference type="NCBI Taxonomy" id="2807512"/>
    <lineage>
        <taxon>Bacteria</taxon>
        <taxon>Pseudomonadati</taxon>
        <taxon>Planctomycetota</taxon>
        <taxon>Phycisphaerae</taxon>
        <taxon>Tepidisphaerales</taxon>
        <taxon>Tepidisphaeraceae</taxon>
        <taxon>Humisphaera</taxon>
    </lineage>
</organism>
<keyword evidence="4" id="KW-1185">Reference proteome</keyword>
<proteinExistence type="predicted"/>
<reference evidence="3 4" key="1">
    <citation type="submission" date="2020-10" db="EMBL/GenBank/DDBJ databases">
        <title>Wide distribution of Phycisphaera-like planctomycetes from WD2101 soil group in peatlands and genome analysis of the first cultivated representative.</title>
        <authorList>
            <person name="Dedysh S.N."/>
            <person name="Beletsky A.V."/>
            <person name="Ivanova A."/>
            <person name="Kulichevskaya I.S."/>
            <person name="Suzina N.E."/>
            <person name="Philippov D.A."/>
            <person name="Rakitin A.L."/>
            <person name="Mardanov A.V."/>
            <person name="Ravin N.V."/>
        </authorList>
    </citation>
    <scope>NUCLEOTIDE SEQUENCE [LARGE SCALE GENOMIC DNA]</scope>
    <source>
        <strain evidence="3 4">M1803</strain>
    </source>
</reference>
<dbReference type="EMBL" id="CP063458">
    <property type="protein sequence ID" value="QOV91431.1"/>
    <property type="molecule type" value="Genomic_DNA"/>
</dbReference>
<accession>A0A7M2X328</accession>
<dbReference type="RefSeq" id="WP_206294708.1">
    <property type="nucleotide sequence ID" value="NZ_CP063458.1"/>
</dbReference>
<evidence type="ECO:0000259" key="2">
    <source>
        <dbReference type="Pfam" id="PF06439"/>
    </source>
</evidence>
<dbReference type="Gene3D" id="2.60.120.560">
    <property type="entry name" value="Exo-inulinase, domain 1"/>
    <property type="match status" value="1"/>
</dbReference>
<evidence type="ECO:0000313" key="3">
    <source>
        <dbReference type="EMBL" id="QOV91431.1"/>
    </source>
</evidence>
<gene>
    <name evidence="3" type="ORF">IPV69_08775</name>
</gene>
<feature type="domain" description="3-keto-alpha-glucoside-1,2-lyase/3-keto-2-hydroxy-glucal hydratase" evidence="2">
    <location>
        <begin position="73"/>
        <end position="251"/>
    </location>
</feature>